<comment type="caution">
    <text evidence="7">The sequence shown here is derived from an EMBL/GenBank/DDBJ whole genome shotgun (WGS) entry which is preliminary data.</text>
</comment>
<evidence type="ECO:0000256" key="1">
    <source>
        <dbReference type="ARBA" id="ARBA00000971"/>
    </source>
</evidence>
<dbReference type="Gene3D" id="2.40.100.10">
    <property type="entry name" value="Cyclophilin-like"/>
    <property type="match status" value="1"/>
</dbReference>
<evidence type="ECO:0000313" key="8">
    <source>
        <dbReference type="Proteomes" id="UP000738402"/>
    </source>
</evidence>
<dbReference type="Pfam" id="PF13424">
    <property type="entry name" value="TPR_12"/>
    <property type="match status" value="1"/>
</dbReference>
<evidence type="ECO:0000256" key="5">
    <source>
        <dbReference type="PROSITE-ProRule" id="PRU00339"/>
    </source>
</evidence>
<evidence type="ECO:0000256" key="4">
    <source>
        <dbReference type="ARBA" id="ARBA00023235"/>
    </source>
</evidence>
<dbReference type="Gene3D" id="1.25.40.10">
    <property type="entry name" value="Tetratricopeptide repeat domain"/>
    <property type="match status" value="1"/>
</dbReference>
<dbReference type="SMART" id="SM00028">
    <property type="entry name" value="TPR"/>
    <property type="match status" value="3"/>
</dbReference>
<dbReference type="EMBL" id="JAHLUH010000022">
    <property type="protein sequence ID" value="KAG7723844.1"/>
    <property type="molecule type" value="Genomic_DNA"/>
</dbReference>
<evidence type="ECO:0000256" key="2">
    <source>
        <dbReference type="ARBA" id="ARBA00013194"/>
    </source>
</evidence>
<dbReference type="InterPro" id="IPR029000">
    <property type="entry name" value="Cyclophilin-like_dom_sf"/>
</dbReference>
<name>A0AAN6D0J7_9ASCO</name>
<keyword evidence="5" id="KW-0802">TPR repeat</keyword>
<dbReference type="Pfam" id="PF00160">
    <property type="entry name" value="Pro_isomerase"/>
    <property type="match status" value="1"/>
</dbReference>
<dbReference type="InterPro" id="IPR020892">
    <property type="entry name" value="Cyclophilin-type_PPIase_CS"/>
</dbReference>
<accession>A0AAN6D0J7</accession>
<evidence type="ECO:0000256" key="3">
    <source>
        <dbReference type="ARBA" id="ARBA00023110"/>
    </source>
</evidence>
<reference evidence="7" key="1">
    <citation type="journal article" date="2021" name="G3 (Bethesda)">
        <title>Genomic diversity, chromosomal rearrangements, and interspecies hybridization in the ogataea polymorpha species complex.</title>
        <authorList>
            <person name="Hanson S.J."/>
            <person name="Cinneide E.O."/>
            <person name="Salzberg L.I."/>
            <person name="Wolfe K.H."/>
            <person name="McGowan J."/>
            <person name="Fitzpatrick D.A."/>
            <person name="Matlin K."/>
        </authorList>
    </citation>
    <scope>NUCLEOTIDE SEQUENCE</scope>
    <source>
        <strain evidence="7">83-405-1</strain>
    </source>
</reference>
<keyword evidence="4" id="KW-0413">Isomerase</keyword>
<comment type="catalytic activity">
    <reaction evidence="1">
        <text>[protein]-peptidylproline (omega=180) = [protein]-peptidylproline (omega=0)</text>
        <dbReference type="Rhea" id="RHEA:16237"/>
        <dbReference type="Rhea" id="RHEA-COMP:10747"/>
        <dbReference type="Rhea" id="RHEA-COMP:10748"/>
        <dbReference type="ChEBI" id="CHEBI:83833"/>
        <dbReference type="ChEBI" id="CHEBI:83834"/>
        <dbReference type="EC" id="5.2.1.8"/>
    </reaction>
</comment>
<dbReference type="GO" id="GO:0003755">
    <property type="term" value="F:peptidyl-prolyl cis-trans isomerase activity"/>
    <property type="evidence" value="ECO:0007669"/>
    <property type="project" value="UniProtKB-KW"/>
</dbReference>
<dbReference type="InterPro" id="IPR011990">
    <property type="entry name" value="TPR-like_helical_dom_sf"/>
</dbReference>
<sequence length="383" mass="43735">MKTFAYLDIRIGTWDVGRIVIELDFESAAKASENFLRLCENKSYKDTCFHRVIKNFMIQGGDTDHKITQLEEYPPDSLGTGGTSINTADFYEAENLKAIDEPFLVCMSNKGAVNSTSSQFFINTLAAPHLTGKYTVFGKVRNGKSVVREIERVSVMGSKHGDSQSWLPVKEEMVLIVDCGKWDHGDPVPCYNACYDSLGGDIYEEYPDDNEIEAFDLDNPEKTYKISTVIKESASLLLKQKRLRDAFLKYKKALRYCNELIPDPDSNPEYHERFLNLKKTIYLNLALVALQMNDYQTTIDYCGYLLEIDKHVPMTQTQTSKTLYRLGMAYRGLKNFEAALEFLQKASILCPNDQGIKSELCMLQKLVEDEKKSKRQKFAKFFS</sequence>
<feature type="domain" description="PPIase cyclophilin-type" evidence="6">
    <location>
        <begin position="6"/>
        <end position="181"/>
    </location>
</feature>
<dbReference type="PROSITE" id="PS00170">
    <property type="entry name" value="CSA_PPIASE_1"/>
    <property type="match status" value="1"/>
</dbReference>
<evidence type="ECO:0000313" key="7">
    <source>
        <dbReference type="EMBL" id="KAG7723844.1"/>
    </source>
</evidence>
<dbReference type="InterPro" id="IPR002130">
    <property type="entry name" value="Cyclophilin-type_PPIase_dom"/>
</dbReference>
<keyword evidence="3" id="KW-0697">Rotamase</keyword>
<dbReference type="PANTHER" id="PTHR45625">
    <property type="entry name" value="PEPTIDYL-PROLYL CIS-TRANS ISOMERASE-RELATED"/>
    <property type="match status" value="1"/>
</dbReference>
<dbReference type="SUPFAM" id="SSF50891">
    <property type="entry name" value="Cyclophilin-like"/>
    <property type="match status" value="1"/>
</dbReference>
<gene>
    <name evidence="7" type="ORF">KL933_005319</name>
</gene>
<dbReference type="SUPFAM" id="SSF48452">
    <property type="entry name" value="TPR-like"/>
    <property type="match status" value="1"/>
</dbReference>
<dbReference type="PROSITE" id="PS50072">
    <property type="entry name" value="CSA_PPIASE_2"/>
    <property type="match status" value="1"/>
</dbReference>
<feature type="repeat" description="TPR" evidence="5">
    <location>
        <begin position="320"/>
        <end position="353"/>
    </location>
</feature>
<organism evidence="7 8">
    <name type="scientific">Ogataea haglerorum</name>
    <dbReference type="NCBI Taxonomy" id="1937702"/>
    <lineage>
        <taxon>Eukaryota</taxon>
        <taxon>Fungi</taxon>
        <taxon>Dikarya</taxon>
        <taxon>Ascomycota</taxon>
        <taxon>Saccharomycotina</taxon>
        <taxon>Pichiomycetes</taxon>
        <taxon>Pichiales</taxon>
        <taxon>Pichiaceae</taxon>
        <taxon>Ogataea</taxon>
    </lineage>
</organism>
<proteinExistence type="predicted"/>
<dbReference type="PRINTS" id="PR00153">
    <property type="entry name" value="CSAPPISMRASE"/>
</dbReference>
<dbReference type="InterPro" id="IPR044666">
    <property type="entry name" value="Cyclophilin_A-like"/>
</dbReference>
<dbReference type="PROSITE" id="PS50005">
    <property type="entry name" value="TPR"/>
    <property type="match status" value="1"/>
</dbReference>
<dbReference type="PANTHER" id="PTHR45625:SF4">
    <property type="entry name" value="PEPTIDYLPROLYL ISOMERASE DOMAIN AND WD REPEAT-CONTAINING PROTEIN 1"/>
    <property type="match status" value="1"/>
</dbReference>
<dbReference type="AlphaFoldDB" id="A0AAN6D0J7"/>
<dbReference type="GO" id="GO:0006457">
    <property type="term" value="P:protein folding"/>
    <property type="evidence" value="ECO:0007669"/>
    <property type="project" value="InterPro"/>
</dbReference>
<evidence type="ECO:0000259" key="6">
    <source>
        <dbReference type="PROSITE" id="PS50072"/>
    </source>
</evidence>
<dbReference type="Proteomes" id="UP000738402">
    <property type="component" value="Unassembled WGS sequence"/>
</dbReference>
<dbReference type="InterPro" id="IPR019734">
    <property type="entry name" value="TPR_rpt"/>
</dbReference>
<protein>
    <recommendedName>
        <fullName evidence="2">peptidylprolyl isomerase</fullName>
        <ecNumber evidence="2">5.2.1.8</ecNumber>
    </recommendedName>
</protein>
<dbReference type="CDD" id="cd00317">
    <property type="entry name" value="cyclophilin"/>
    <property type="match status" value="1"/>
</dbReference>
<dbReference type="EC" id="5.2.1.8" evidence="2"/>